<dbReference type="Gene3D" id="1.10.287.130">
    <property type="match status" value="1"/>
</dbReference>
<dbReference type="PANTHER" id="PTHR43711:SF26">
    <property type="entry name" value="SENSOR HISTIDINE KINASE RCSC"/>
    <property type="match status" value="1"/>
</dbReference>
<evidence type="ECO:0000256" key="1">
    <source>
        <dbReference type="ARBA" id="ARBA00000085"/>
    </source>
</evidence>
<feature type="domain" description="Histidine kinase" evidence="8">
    <location>
        <begin position="332"/>
        <end position="555"/>
    </location>
</feature>
<dbReference type="PROSITE" id="PS50109">
    <property type="entry name" value="HIS_KIN"/>
    <property type="match status" value="1"/>
</dbReference>
<dbReference type="Pfam" id="PF02518">
    <property type="entry name" value="HATPase_c"/>
    <property type="match status" value="1"/>
</dbReference>
<dbReference type="OrthoDB" id="8477705at2"/>
<dbReference type="CDD" id="cd00082">
    <property type="entry name" value="HisKA"/>
    <property type="match status" value="1"/>
</dbReference>
<sequence>MSNDIDVRDHGQDHGSIFNQDAVVRFARSGGTSALMAPLTVSRDAASSRLIGRILAAVSRLDEYPSIETSLSDISLLLNDIPGISRAEFEIDHAAGFSGDDFNGDDLDQDDRISPTEISADPGAGTASVGDWTSGGLRLVAGSAAGDDRNSAIPLRAGRTLYGRLRLRHDGGAPSRQVTAELEAIGRLVALHLEKRQTIALLERANNDMAEAHLTLEQDLYCLTVENALLAAVAQSQGRALRGMAPDLSLSPLLDTLKGLTRARHVEVSGTSGRIEFDNPALTLPAGPLAIVEAAVRDILSAAEERSELCQAKRRAERAEFADLAKTEFLATMSHELRTPLNAILGFAELLKNQSFGPLGSARYVGYAADIHDSGQLLLQIISDIMDVAKVETGRINLTPDWVDATHLMASVARLIEPRAAAAGISFEIALPEQALPRLWADERLIKQALLNVLSNAVKFTPSGGSIRMTAMIHPLTGKMEIEIADTGLGIAKSELSKVFEPFHRGDGAMNRRFEGTGLGLPLARSFVELHGGSLTLDSVQGQGTTVHVALLPAPPHDRDEDTR</sequence>
<dbReference type="InterPro" id="IPR036097">
    <property type="entry name" value="HisK_dim/P_sf"/>
</dbReference>
<dbReference type="PRINTS" id="PR00344">
    <property type="entry name" value="BCTRLSENSOR"/>
</dbReference>
<dbReference type="SUPFAM" id="SSF55874">
    <property type="entry name" value="ATPase domain of HSP90 chaperone/DNA topoisomerase II/histidine kinase"/>
    <property type="match status" value="1"/>
</dbReference>
<protein>
    <recommendedName>
        <fullName evidence="2">histidine kinase</fullName>
        <ecNumber evidence="2">2.7.13.3</ecNumber>
    </recommendedName>
</protein>
<dbReference type="AlphaFoldDB" id="A0A512DKX1"/>
<keyword evidence="4" id="KW-0808">Transferase</keyword>
<dbReference type="InterPro" id="IPR003661">
    <property type="entry name" value="HisK_dim/P_dom"/>
</dbReference>
<dbReference type="InterPro" id="IPR036890">
    <property type="entry name" value="HATPase_C_sf"/>
</dbReference>
<dbReference type="SUPFAM" id="SSF47384">
    <property type="entry name" value="Homodimeric domain of signal transducing histidine kinase"/>
    <property type="match status" value="1"/>
</dbReference>
<evidence type="ECO:0000256" key="6">
    <source>
        <dbReference type="ARBA" id="ARBA00023012"/>
    </source>
</evidence>
<feature type="region of interest" description="Disordered" evidence="7">
    <location>
        <begin position="100"/>
        <end position="127"/>
    </location>
</feature>
<dbReference type="Gene3D" id="3.30.565.10">
    <property type="entry name" value="Histidine kinase-like ATPase, C-terminal domain"/>
    <property type="match status" value="1"/>
</dbReference>
<comment type="caution">
    <text evidence="9">The sequence shown here is derived from an EMBL/GenBank/DDBJ whole genome shotgun (WGS) entry which is preliminary data.</text>
</comment>
<evidence type="ECO:0000256" key="4">
    <source>
        <dbReference type="ARBA" id="ARBA00022679"/>
    </source>
</evidence>
<evidence type="ECO:0000313" key="9">
    <source>
        <dbReference type="EMBL" id="GEO37119.1"/>
    </source>
</evidence>
<dbReference type="InterPro" id="IPR004358">
    <property type="entry name" value="Sig_transdc_His_kin-like_C"/>
</dbReference>
<dbReference type="PANTHER" id="PTHR43711">
    <property type="entry name" value="TWO-COMPONENT HISTIDINE KINASE"/>
    <property type="match status" value="1"/>
</dbReference>
<dbReference type="InterPro" id="IPR005467">
    <property type="entry name" value="His_kinase_dom"/>
</dbReference>
<evidence type="ECO:0000256" key="5">
    <source>
        <dbReference type="ARBA" id="ARBA00022777"/>
    </source>
</evidence>
<dbReference type="EC" id="2.7.13.3" evidence="2"/>
<accession>A0A512DKX1</accession>
<reference evidence="9 10" key="1">
    <citation type="submission" date="2019-07" db="EMBL/GenBank/DDBJ databases">
        <title>Whole genome shotgun sequence of Skermanella aerolata NBRC 106429.</title>
        <authorList>
            <person name="Hosoyama A."/>
            <person name="Uohara A."/>
            <person name="Ohji S."/>
            <person name="Ichikawa N."/>
        </authorList>
    </citation>
    <scope>NUCLEOTIDE SEQUENCE [LARGE SCALE GENOMIC DNA]</scope>
    <source>
        <strain evidence="9 10">NBRC 106429</strain>
    </source>
</reference>
<proteinExistence type="predicted"/>
<dbReference type="InterPro" id="IPR003594">
    <property type="entry name" value="HATPase_dom"/>
</dbReference>
<name>A0A512DKX1_9PROT</name>
<evidence type="ECO:0000313" key="10">
    <source>
        <dbReference type="Proteomes" id="UP000321523"/>
    </source>
</evidence>
<dbReference type="SMART" id="SM00387">
    <property type="entry name" value="HATPase_c"/>
    <property type="match status" value="1"/>
</dbReference>
<keyword evidence="6" id="KW-0902">Two-component regulatory system</keyword>
<evidence type="ECO:0000256" key="2">
    <source>
        <dbReference type="ARBA" id="ARBA00012438"/>
    </source>
</evidence>
<dbReference type="SMART" id="SM00388">
    <property type="entry name" value="HisKA"/>
    <property type="match status" value="1"/>
</dbReference>
<dbReference type="Proteomes" id="UP000321523">
    <property type="component" value="Unassembled WGS sequence"/>
</dbReference>
<organism evidence="9 10">
    <name type="scientific">Skermanella aerolata</name>
    <dbReference type="NCBI Taxonomy" id="393310"/>
    <lineage>
        <taxon>Bacteria</taxon>
        <taxon>Pseudomonadati</taxon>
        <taxon>Pseudomonadota</taxon>
        <taxon>Alphaproteobacteria</taxon>
        <taxon>Rhodospirillales</taxon>
        <taxon>Azospirillaceae</taxon>
        <taxon>Skermanella</taxon>
    </lineage>
</organism>
<dbReference type="RefSeq" id="WP_052832120.1">
    <property type="nucleotide sequence ID" value="NZ_BJYZ01000004.1"/>
</dbReference>
<comment type="catalytic activity">
    <reaction evidence="1">
        <text>ATP + protein L-histidine = ADP + protein N-phospho-L-histidine.</text>
        <dbReference type="EC" id="2.7.13.3"/>
    </reaction>
</comment>
<keyword evidence="10" id="KW-1185">Reference proteome</keyword>
<dbReference type="FunFam" id="3.30.565.10:FF:000006">
    <property type="entry name" value="Sensor histidine kinase WalK"/>
    <property type="match status" value="1"/>
</dbReference>
<evidence type="ECO:0000259" key="8">
    <source>
        <dbReference type="PROSITE" id="PS50109"/>
    </source>
</evidence>
<dbReference type="InterPro" id="IPR050736">
    <property type="entry name" value="Sensor_HK_Regulatory"/>
</dbReference>
<dbReference type="GO" id="GO:0000155">
    <property type="term" value="F:phosphorelay sensor kinase activity"/>
    <property type="evidence" value="ECO:0007669"/>
    <property type="project" value="InterPro"/>
</dbReference>
<keyword evidence="3" id="KW-0597">Phosphoprotein</keyword>
<dbReference type="CDD" id="cd16922">
    <property type="entry name" value="HATPase_EvgS-ArcB-TorS-like"/>
    <property type="match status" value="1"/>
</dbReference>
<gene>
    <name evidence="9" type="ORF">SAE02_12670</name>
</gene>
<keyword evidence="5" id="KW-0418">Kinase</keyword>
<evidence type="ECO:0000256" key="3">
    <source>
        <dbReference type="ARBA" id="ARBA00022553"/>
    </source>
</evidence>
<evidence type="ECO:0000256" key="7">
    <source>
        <dbReference type="SAM" id="MobiDB-lite"/>
    </source>
</evidence>
<dbReference type="EMBL" id="BJYZ01000004">
    <property type="protein sequence ID" value="GEO37119.1"/>
    <property type="molecule type" value="Genomic_DNA"/>
</dbReference>
<dbReference type="Pfam" id="PF00512">
    <property type="entry name" value="HisKA"/>
    <property type="match status" value="1"/>
</dbReference>